<keyword evidence="6" id="KW-1185">Reference proteome</keyword>
<dbReference type="InterPro" id="IPR027417">
    <property type="entry name" value="P-loop_NTPase"/>
</dbReference>
<dbReference type="InterPro" id="IPR000897">
    <property type="entry name" value="SRP54_GTPase_dom"/>
</dbReference>
<organism evidence="5 6">
    <name type="scientific">Falsiroseomonas frigidaquae</name>
    <dbReference type="NCBI Taxonomy" id="487318"/>
    <lineage>
        <taxon>Bacteria</taxon>
        <taxon>Pseudomonadati</taxon>
        <taxon>Pseudomonadota</taxon>
        <taxon>Alphaproteobacteria</taxon>
        <taxon>Acetobacterales</taxon>
        <taxon>Roseomonadaceae</taxon>
        <taxon>Falsiroseomonas</taxon>
    </lineage>
</organism>
<gene>
    <name evidence="5" type="ORF">HB662_17100</name>
</gene>
<proteinExistence type="predicted"/>
<accession>A0ABX1F2C7</accession>
<protein>
    <recommendedName>
        <fullName evidence="4">SRP54-type proteins GTP-binding domain-containing protein</fullName>
    </recommendedName>
</protein>
<dbReference type="Gene3D" id="3.40.50.300">
    <property type="entry name" value="P-loop containing nucleotide triphosphate hydrolases"/>
    <property type="match status" value="1"/>
</dbReference>
<dbReference type="EMBL" id="JAAVTX010000005">
    <property type="protein sequence ID" value="NKE46502.1"/>
    <property type="molecule type" value="Genomic_DNA"/>
</dbReference>
<keyword evidence="1" id="KW-0547">Nucleotide-binding</keyword>
<evidence type="ECO:0000259" key="4">
    <source>
        <dbReference type="SMART" id="SM00962"/>
    </source>
</evidence>
<dbReference type="Proteomes" id="UP000765160">
    <property type="component" value="Unassembled WGS sequence"/>
</dbReference>
<feature type="region of interest" description="Disordered" evidence="3">
    <location>
        <begin position="343"/>
        <end position="374"/>
    </location>
</feature>
<evidence type="ECO:0000256" key="1">
    <source>
        <dbReference type="ARBA" id="ARBA00022741"/>
    </source>
</evidence>
<dbReference type="SMART" id="SM00962">
    <property type="entry name" value="SRP54"/>
    <property type="match status" value="1"/>
</dbReference>
<sequence>MKLRVIRAAKMSDAMAQLRAELGEDAVLLSTRRIAGGVEVTAAQDQDDEPLMIAPDAVPNHRAIPPDLARHNVPAALAHRLAEGRLAAALDNVLGFARLPLGPAPLLLAGPPGAGKTLTAAKLATRLVLAGKPPLLISADGRKAGAAEQLAAFARVLDLPLAIAGGPAALGKALARRGAGQPVLVDLPGCDPFDPAGARTLAAMLEVAKGACVLVLPAGLDPEEAAETAGAFRLLGCRHLLPTRLDCARRLGSVLAAAAVGLPLTEAGTGPDASGGLEPLTPEGLARRLAAPAAHASGASGSARAGPSGTARAEPPGAVRAGASGALRDAVSGALRDAASGALRAEPSGALRAEPPGALRAEPSGALRATQEKA</sequence>
<name>A0ABX1F2C7_9PROT</name>
<reference evidence="5 6" key="1">
    <citation type="submission" date="2020-03" db="EMBL/GenBank/DDBJ databases">
        <title>Roseomonas selenitidurans sp. nov. isolated from soil.</title>
        <authorList>
            <person name="Liu H."/>
        </authorList>
    </citation>
    <scope>NUCLEOTIDE SEQUENCE [LARGE SCALE GENOMIC DNA]</scope>
    <source>
        <strain evidence="5 6">JCM 15073</strain>
    </source>
</reference>
<dbReference type="RefSeq" id="WP_168051037.1">
    <property type="nucleotide sequence ID" value="NZ_JAATJR010000005.1"/>
</dbReference>
<evidence type="ECO:0000256" key="3">
    <source>
        <dbReference type="SAM" id="MobiDB-lite"/>
    </source>
</evidence>
<evidence type="ECO:0000313" key="6">
    <source>
        <dbReference type="Proteomes" id="UP000765160"/>
    </source>
</evidence>
<feature type="compositionally biased region" description="Low complexity" evidence="3">
    <location>
        <begin position="289"/>
        <end position="313"/>
    </location>
</feature>
<feature type="region of interest" description="Disordered" evidence="3">
    <location>
        <begin position="289"/>
        <end position="324"/>
    </location>
</feature>
<evidence type="ECO:0000313" key="5">
    <source>
        <dbReference type="EMBL" id="NKE46502.1"/>
    </source>
</evidence>
<keyword evidence="2" id="KW-0342">GTP-binding</keyword>
<dbReference type="Pfam" id="PF00448">
    <property type="entry name" value="SRP54"/>
    <property type="match status" value="1"/>
</dbReference>
<evidence type="ECO:0000256" key="2">
    <source>
        <dbReference type="ARBA" id="ARBA00023134"/>
    </source>
</evidence>
<comment type="caution">
    <text evidence="5">The sequence shown here is derived from an EMBL/GenBank/DDBJ whole genome shotgun (WGS) entry which is preliminary data.</text>
</comment>
<dbReference type="SUPFAM" id="SSF52540">
    <property type="entry name" value="P-loop containing nucleoside triphosphate hydrolases"/>
    <property type="match status" value="1"/>
</dbReference>
<feature type="domain" description="SRP54-type proteins GTP-binding" evidence="4">
    <location>
        <begin position="103"/>
        <end position="291"/>
    </location>
</feature>